<evidence type="ECO:0000313" key="2">
    <source>
        <dbReference type="Proteomes" id="UP001055811"/>
    </source>
</evidence>
<sequence length="139" mass="16197">MIRMNKGIKNRIKIDLREQCLGEGMKILKHHLIFGVYRRSLWQLQVITGCHGSRRSVLKQSVVDILKRENIKWREESSGCLLITFDGQKRELGFVECGRFLALLVLDLLTSDECGIRMIQIWGLTLHYPKHSLGHWLMP</sequence>
<reference evidence="2" key="1">
    <citation type="journal article" date="2022" name="Mol. Ecol. Resour.">
        <title>The genomes of chicory, endive, great burdock and yacon provide insights into Asteraceae palaeo-polyploidization history and plant inulin production.</title>
        <authorList>
            <person name="Fan W."/>
            <person name="Wang S."/>
            <person name="Wang H."/>
            <person name="Wang A."/>
            <person name="Jiang F."/>
            <person name="Liu H."/>
            <person name="Zhao H."/>
            <person name="Xu D."/>
            <person name="Zhang Y."/>
        </authorList>
    </citation>
    <scope>NUCLEOTIDE SEQUENCE [LARGE SCALE GENOMIC DNA]</scope>
    <source>
        <strain evidence="2">cv. Punajuju</strain>
    </source>
</reference>
<evidence type="ECO:0000313" key="1">
    <source>
        <dbReference type="EMBL" id="KAI3708954.1"/>
    </source>
</evidence>
<gene>
    <name evidence="1" type="ORF">L2E82_38574</name>
</gene>
<dbReference type="Proteomes" id="UP001055811">
    <property type="component" value="Linkage Group LG07"/>
</dbReference>
<accession>A0ACB9AH71</accession>
<dbReference type="EMBL" id="CM042015">
    <property type="protein sequence ID" value="KAI3708954.1"/>
    <property type="molecule type" value="Genomic_DNA"/>
</dbReference>
<name>A0ACB9AH71_CICIN</name>
<reference evidence="1 2" key="2">
    <citation type="journal article" date="2022" name="Mol. Ecol. Resour.">
        <title>The genomes of chicory, endive, great burdock and yacon provide insights into Asteraceae paleo-polyploidization history and plant inulin production.</title>
        <authorList>
            <person name="Fan W."/>
            <person name="Wang S."/>
            <person name="Wang H."/>
            <person name="Wang A."/>
            <person name="Jiang F."/>
            <person name="Liu H."/>
            <person name="Zhao H."/>
            <person name="Xu D."/>
            <person name="Zhang Y."/>
        </authorList>
    </citation>
    <scope>NUCLEOTIDE SEQUENCE [LARGE SCALE GENOMIC DNA]</scope>
    <source>
        <strain evidence="2">cv. Punajuju</strain>
        <tissue evidence="1">Leaves</tissue>
    </source>
</reference>
<comment type="caution">
    <text evidence="1">The sequence shown here is derived from an EMBL/GenBank/DDBJ whole genome shotgun (WGS) entry which is preliminary data.</text>
</comment>
<organism evidence="1 2">
    <name type="scientific">Cichorium intybus</name>
    <name type="common">Chicory</name>
    <dbReference type="NCBI Taxonomy" id="13427"/>
    <lineage>
        <taxon>Eukaryota</taxon>
        <taxon>Viridiplantae</taxon>
        <taxon>Streptophyta</taxon>
        <taxon>Embryophyta</taxon>
        <taxon>Tracheophyta</taxon>
        <taxon>Spermatophyta</taxon>
        <taxon>Magnoliopsida</taxon>
        <taxon>eudicotyledons</taxon>
        <taxon>Gunneridae</taxon>
        <taxon>Pentapetalae</taxon>
        <taxon>asterids</taxon>
        <taxon>campanulids</taxon>
        <taxon>Asterales</taxon>
        <taxon>Asteraceae</taxon>
        <taxon>Cichorioideae</taxon>
        <taxon>Cichorieae</taxon>
        <taxon>Cichoriinae</taxon>
        <taxon>Cichorium</taxon>
    </lineage>
</organism>
<proteinExistence type="predicted"/>
<keyword evidence="2" id="KW-1185">Reference proteome</keyword>
<protein>
    <submittedName>
        <fullName evidence="1">Uncharacterized protein</fullName>
    </submittedName>
</protein>